<dbReference type="GO" id="GO:0008237">
    <property type="term" value="F:metallopeptidase activity"/>
    <property type="evidence" value="ECO:0007669"/>
    <property type="project" value="UniProtKB-KW"/>
</dbReference>
<accession>C6XQM8</accession>
<gene>
    <name evidence="9" type="primary">ddpX</name>
    <name evidence="10" type="ordered locus">Hbal_0940</name>
</gene>
<name>C6XQM8_HIRBI</name>
<keyword evidence="8" id="KW-0961">Cell wall biogenesis/degradation</keyword>
<keyword evidence="5 9" id="KW-0862">Zinc</keyword>
<dbReference type="eggNOG" id="COG2173">
    <property type="taxonomic scope" value="Bacteria"/>
</dbReference>
<dbReference type="Proteomes" id="UP000002745">
    <property type="component" value="Chromosome"/>
</dbReference>
<keyword evidence="4 9" id="KW-0378">Hydrolase</keyword>
<organism evidence="10 11">
    <name type="scientific">Hirschia baltica (strain ATCC 49814 / DSM 5838 / IFAM 1418)</name>
    <dbReference type="NCBI Taxonomy" id="582402"/>
    <lineage>
        <taxon>Bacteria</taxon>
        <taxon>Pseudomonadati</taxon>
        <taxon>Pseudomonadota</taxon>
        <taxon>Alphaproteobacteria</taxon>
        <taxon>Hyphomonadales</taxon>
        <taxon>Hyphomonadaceae</taxon>
        <taxon>Hirschia</taxon>
    </lineage>
</organism>
<dbReference type="GO" id="GO:0006508">
    <property type="term" value="P:proteolysis"/>
    <property type="evidence" value="ECO:0007669"/>
    <property type="project" value="UniProtKB-KW"/>
</dbReference>
<evidence type="ECO:0000256" key="1">
    <source>
        <dbReference type="ARBA" id="ARBA00001362"/>
    </source>
</evidence>
<reference evidence="11" key="1">
    <citation type="journal article" date="2011" name="J. Bacteriol.">
        <title>Genome sequences of eight morphologically diverse alphaproteobacteria.</title>
        <authorList>
            <consortium name="US DOE Joint Genome Institute"/>
            <person name="Brown P.J."/>
            <person name="Kysela D.T."/>
            <person name="Buechlein A."/>
            <person name="Hemmerich C."/>
            <person name="Brun Y.V."/>
        </authorList>
    </citation>
    <scope>NUCLEOTIDE SEQUENCE [LARGE SCALE GENOMIC DNA]</scope>
    <source>
        <strain evidence="11">ATCC 49814 / DSM 5838 / IFAM 1418</strain>
    </source>
</reference>
<dbReference type="EC" id="3.4.13.22" evidence="9"/>
<evidence type="ECO:0000256" key="2">
    <source>
        <dbReference type="ARBA" id="ARBA00022670"/>
    </source>
</evidence>
<evidence type="ECO:0000256" key="6">
    <source>
        <dbReference type="ARBA" id="ARBA00022997"/>
    </source>
</evidence>
<dbReference type="InterPro" id="IPR000755">
    <property type="entry name" value="A_A_dipeptidase"/>
</dbReference>
<dbReference type="GO" id="GO:0071555">
    <property type="term" value="P:cell wall organization"/>
    <property type="evidence" value="ECO:0007669"/>
    <property type="project" value="UniProtKB-KW"/>
</dbReference>
<dbReference type="HOGENOM" id="CLU_060744_2_2_5"/>
<dbReference type="AlphaFoldDB" id="C6XQM8"/>
<feature type="binding site" evidence="9">
    <location>
        <position position="233"/>
    </location>
    <ligand>
        <name>Zn(2+)</name>
        <dbReference type="ChEBI" id="CHEBI:29105"/>
        <note>catalytic</note>
    </ligand>
</feature>
<keyword evidence="6 9" id="KW-0224">Dipeptidase</keyword>
<feature type="active site" description="Proton donor/acceptor" evidence="9">
    <location>
        <position position="230"/>
    </location>
</feature>
<keyword evidence="7 9" id="KW-0482">Metalloprotease</keyword>
<dbReference type="PANTHER" id="PTHR43126:SF2">
    <property type="entry name" value="D-ALANYL-D-ALANINE DIPEPTIDASE"/>
    <property type="match status" value="1"/>
</dbReference>
<comment type="cofactor">
    <cofactor evidence="9">
        <name>Zn(2+)</name>
        <dbReference type="ChEBI" id="CHEBI:29105"/>
    </cofactor>
    <text evidence="9">Binds 1 zinc ion per subunit.</text>
</comment>
<dbReference type="GO" id="GO:0160237">
    <property type="term" value="F:D-Ala-D-Ala dipeptidase activity"/>
    <property type="evidence" value="ECO:0007669"/>
    <property type="project" value="UniProtKB-EC"/>
</dbReference>
<evidence type="ECO:0000256" key="9">
    <source>
        <dbReference type="HAMAP-Rule" id="MF_01924"/>
    </source>
</evidence>
<evidence type="ECO:0000256" key="8">
    <source>
        <dbReference type="ARBA" id="ARBA00023316"/>
    </source>
</evidence>
<keyword evidence="11" id="KW-1185">Reference proteome</keyword>
<dbReference type="EMBL" id="CP001678">
    <property type="protein sequence ID" value="ACT58634.1"/>
    <property type="molecule type" value="Genomic_DNA"/>
</dbReference>
<dbReference type="STRING" id="582402.Hbal_0940"/>
<dbReference type="KEGG" id="hba:Hbal_0940"/>
<dbReference type="PANTHER" id="PTHR43126">
    <property type="entry name" value="D-ALANYL-D-ALANINE DIPEPTIDASE"/>
    <property type="match status" value="1"/>
</dbReference>
<dbReference type="CDD" id="cd14843">
    <property type="entry name" value="D-Ala-D-Ala_dipeptidase_like"/>
    <property type="match status" value="1"/>
</dbReference>
<comment type="similarity">
    <text evidence="9">Belongs to the peptidase M15D family.</text>
</comment>
<dbReference type="InterPro" id="IPR009045">
    <property type="entry name" value="Zn_M74/Hedgehog-like"/>
</dbReference>
<proteinExistence type="inferred from homology"/>
<evidence type="ECO:0000256" key="7">
    <source>
        <dbReference type="ARBA" id="ARBA00023049"/>
    </source>
</evidence>
<feature type="binding site" evidence="9">
    <location>
        <position position="158"/>
    </location>
    <ligand>
        <name>Zn(2+)</name>
        <dbReference type="ChEBI" id="CHEBI:29105"/>
        <note>catalytic</note>
    </ligand>
</feature>
<keyword evidence="3 9" id="KW-0479">Metal-binding</keyword>
<comment type="function">
    <text evidence="9">Catalyzes hydrolysis of the D-alanyl-D-alanine dipeptide.</text>
</comment>
<evidence type="ECO:0000313" key="10">
    <source>
        <dbReference type="EMBL" id="ACT58634.1"/>
    </source>
</evidence>
<dbReference type="HAMAP" id="MF_01924">
    <property type="entry name" value="A_A_dipeptidase"/>
    <property type="match status" value="1"/>
</dbReference>
<comment type="catalytic activity">
    <reaction evidence="1 9">
        <text>D-alanyl-D-alanine + H2O = 2 D-alanine</text>
        <dbReference type="Rhea" id="RHEA:20661"/>
        <dbReference type="ChEBI" id="CHEBI:15377"/>
        <dbReference type="ChEBI" id="CHEBI:57416"/>
        <dbReference type="ChEBI" id="CHEBI:57822"/>
        <dbReference type="EC" id="3.4.13.22"/>
    </reaction>
</comment>
<dbReference type="Pfam" id="PF01427">
    <property type="entry name" value="Peptidase_M15"/>
    <property type="match status" value="1"/>
</dbReference>
<dbReference type="RefSeq" id="WP_015826784.1">
    <property type="nucleotide sequence ID" value="NC_012982.1"/>
</dbReference>
<feature type="binding site" evidence="9">
    <location>
        <position position="165"/>
    </location>
    <ligand>
        <name>Zn(2+)</name>
        <dbReference type="ChEBI" id="CHEBI:29105"/>
        <note>catalytic</note>
    </ligand>
</feature>
<sequence length="259" mass="29587">MPNVDILALKGRAIPAFAPVNALKQGFRQEVAIETQNPAFNEGMVDVRSKGIAGDNHYFTPNNPPYFEKVPGAIEELYLREGVAMRLLDINAQIKEAGLELYLFDGWRPQAIQRHFHGVWFPNWLRQNRPEIPEENLMEEVERYWSPPSEGEASPSPHATGGATDLTLRYIDTKQPLYMGGIFDDLTENAHTDWFERSEPSSMSDMEAQANRRLLYWLMDAAGFSNNPTEWWHFSYGDQMWARLKQFPAAIYGGVSPHI</sequence>
<feature type="site" description="Transition state stabilizer" evidence="9">
    <location>
        <position position="108"/>
    </location>
</feature>
<dbReference type="Gene3D" id="3.30.1380.10">
    <property type="match status" value="1"/>
</dbReference>
<evidence type="ECO:0000256" key="4">
    <source>
        <dbReference type="ARBA" id="ARBA00022801"/>
    </source>
</evidence>
<dbReference type="SUPFAM" id="SSF55166">
    <property type="entry name" value="Hedgehog/DD-peptidase"/>
    <property type="match status" value="1"/>
</dbReference>
<evidence type="ECO:0000313" key="11">
    <source>
        <dbReference type="Proteomes" id="UP000002745"/>
    </source>
</evidence>
<evidence type="ECO:0000256" key="5">
    <source>
        <dbReference type="ARBA" id="ARBA00022833"/>
    </source>
</evidence>
<protein>
    <recommendedName>
        <fullName evidence="9">D-alanyl-D-alanine dipeptidase</fullName>
        <shortName evidence="9">D-Ala-D-Ala dipeptidase</shortName>
        <ecNumber evidence="9">3.4.13.22</ecNumber>
    </recommendedName>
</protein>
<dbReference type="OrthoDB" id="9801430at2"/>
<keyword evidence="2 9" id="KW-0645">Protease</keyword>
<dbReference type="GO" id="GO:0008270">
    <property type="term" value="F:zinc ion binding"/>
    <property type="evidence" value="ECO:0007669"/>
    <property type="project" value="UniProtKB-UniRule"/>
</dbReference>
<evidence type="ECO:0000256" key="3">
    <source>
        <dbReference type="ARBA" id="ARBA00022723"/>
    </source>
</evidence>